<evidence type="ECO:0000259" key="21">
    <source>
        <dbReference type="PROSITE" id="PS50011"/>
    </source>
</evidence>
<dbReference type="Pfam" id="PF11721">
    <property type="entry name" value="Malectin"/>
    <property type="match status" value="1"/>
</dbReference>
<evidence type="ECO:0000256" key="3">
    <source>
        <dbReference type="ARBA" id="ARBA00022527"/>
    </source>
</evidence>
<evidence type="ECO:0000256" key="1">
    <source>
        <dbReference type="ARBA" id="ARBA00004479"/>
    </source>
</evidence>
<dbReference type="InterPro" id="IPR011009">
    <property type="entry name" value="Kinase-like_dom_sf"/>
</dbReference>
<dbReference type="InterPro" id="IPR021720">
    <property type="entry name" value="Malectin_dom"/>
</dbReference>
<keyword evidence="12 19" id="KW-1133">Transmembrane helix</keyword>
<evidence type="ECO:0000313" key="23">
    <source>
        <dbReference type="RefSeq" id="XP_060669287.1"/>
    </source>
</evidence>
<dbReference type="EC" id="2.7.11.1" evidence="2"/>
<evidence type="ECO:0000256" key="2">
    <source>
        <dbReference type="ARBA" id="ARBA00012513"/>
    </source>
</evidence>
<keyword evidence="22" id="KW-1185">Reference proteome</keyword>
<keyword evidence="5" id="KW-0433">Leucine-rich repeat</keyword>
<feature type="domain" description="Protein kinase" evidence="21">
    <location>
        <begin position="766"/>
        <end position="1052"/>
    </location>
</feature>
<organism evidence="22 23">
    <name type="scientific">Ziziphus jujuba</name>
    <name type="common">Chinese jujube</name>
    <name type="synonym">Ziziphus sativa</name>
    <dbReference type="NCBI Taxonomy" id="326968"/>
    <lineage>
        <taxon>Eukaryota</taxon>
        <taxon>Viridiplantae</taxon>
        <taxon>Streptophyta</taxon>
        <taxon>Embryophyta</taxon>
        <taxon>Tracheophyta</taxon>
        <taxon>Spermatophyta</taxon>
        <taxon>Magnoliopsida</taxon>
        <taxon>eudicotyledons</taxon>
        <taxon>Gunneridae</taxon>
        <taxon>Pentapetalae</taxon>
        <taxon>rosids</taxon>
        <taxon>fabids</taxon>
        <taxon>Rosales</taxon>
        <taxon>Rhamnaceae</taxon>
        <taxon>Paliureae</taxon>
        <taxon>Ziziphus</taxon>
    </lineage>
</organism>
<keyword evidence="15" id="KW-0325">Glycoprotein</keyword>
<evidence type="ECO:0000256" key="11">
    <source>
        <dbReference type="ARBA" id="ARBA00022840"/>
    </source>
</evidence>
<evidence type="ECO:0000256" key="5">
    <source>
        <dbReference type="ARBA" id="ARBA00022614"/>
    </source>
</evidence>
<keyword evidence="13 19" id="KW-0472">Membrane</keyword>
<evidence type="ECO:0000256" key="16">
    <source>
        <dbReference type="ARBA" id="ARBA00047899"/>
    </source>
</evidence>
<reference evidence="23" key="2">
    <citation type="submission" date="2025-08" db="UniProtKB">
        <authorList>
            <consortium name="RefSeq"/>
        </authorList>
    </citation>
    <scope>IDENTIFICATION</scope>
    <source>
        <tissue evidence="23">Seedling</tissue>
    </source>
</reference>
<evidence type="ECO:0000256" key="13">
    <source>
        <dbReference type="ARBA" id="ARBA00023136"/>
    </source>
</evidence>
<dbReference type="Gene3D" id="3.80.10.10">
    <property type="entry name" value="Ribonuclease Inhibitor"/>
    <property type="match status" value="4"/>
</dbReference>
<keyword evidence="9" id="KW-0677">Repeat</keyword>
<feature type="signal peptide" evidence="20">
    <location>
        <begin position="1"/>
        <end position="26"/>
    </location>
</feature>
<dbReference type="GeneID" id="125422254"/>
<evidence type="ECO:0000256" key="6">
    <source>
        <dbReference type="ARBA" id="ARBA00022679"/>
    </source>
</evidence>
<comment type="catalytic activity">
    <reaction evidence="16">
        <text>L-threonyl-[protein] + ATP = O-phospho-L-threonyl-[protein] + ADP + H(+)</text>
        <dbReference type="Rhea" id="RHEA:46608"/>
        <dbReference type="Rhea" id="RHEA-COMP:11060"/>
        <dbReference type="Rhea" id="RHEA-COMP:11605"/>
        <dbReference type="ChEBI" id="CHEBI:15378"/>
        <dbReference type="ChEBI" id="CHEBI:30013"/>
        <dbReference type="ChEBI" id="CHEBI:30616"/>
        <dbReference type="ChEBI" id="CHEBI:61977"/>
        <dbReference type="ChEBI" id="CHEBI:456216"/>
        <dbReference type="EC" id="2.7.11.1"/>
    </reaction>
</comment>
<name>A0ABM3ZXT2_ZIZJJ</name>
<protein>
    <recommendedName>
        <fullName evidence="2">non-specific serine/threonine protein kinase</fullName>
        <ecNumber evidence="2">2.7.11.1</ecNumber>
    </recommendedName>
</protein>
<evidence type="ECO:0000256" key="14">
    <source>
        <dbReference type="ARBA" id="ARBA00023170"/>
    </source>
</evidence>
<evidence type="ECO:0000256" key="18">
    <source>
        <dbReference type="PROSITE-ProRule" id="PRU10141"/>
    </source>
</evidence>
<keyword evidence="4" id="KW-0597">Phosphoprotein</keyword>
<keyword evidence="14" id="KW-0675">Receptor</keyword>
<keyword evidence="8 20" id="KW-0732">Signal</keyword>
<keyword evidence="11 18" id="KW-0067">ATP-binding</keyword>
<evidence type="ECO:0000256" key="17">
    <source>
        <dbReference type="ARBA" id="ARBA00048679"/>
    </source>
</evidence>
<dbReference type="PROSITE" id="PS51450">
    <property type="entry name" value="LRR"/>
    <property type="match status" value="1"/>
</dbReference>
<evidence type="ECO:0000256" key="10">
    <source>
        <dbReference type="ARBA" id="ARBA00022741"/>
    </source>
</evidence>
<dbReference type="PROSITE" id="PS00107">
    <property type="entry name" value="PROTEIN_KINASE_ATP"/>
    <property type="match status" value="1"/>
</dbReference>
<feature type="transmembrane region" description="Helical" evidence="19">
    <location>
        <begin position="715"/>
        <end position="738"/>
    </location>
</feature>
<reference evidence="22" key="1">
    <citation type="submission" date="2025-05" db="UniProtKB">
        <authorList>
            <consortium name="RefSeq"/>
        </authorList>
    </citation>
    <scope>NUCLEOTIDE SEQUENCE [LARGE SCALE GENOMIC DNA]</scope>
</reference>
<dbReference type="Gene3D" id="2.60.120.430">
    <property type="entry name" value="Galactose-binding lectin"/>
    <property type="match status" value="1"/>
</dbReference>
<dbReference type="InterPro" id="IPR001611">
    <property type="entry name" value="Leu-rich_rpt"/>
</dbReference>
<gene>
    <name evidence="23" type="primary">LOC125422254</name>
</gene>
<dbReference type="SUPFAM" id="SSF52047">
    <property type="entry name" value="RNI-like"/>
    <property type="match status" value="1"/>
</dbReference>
<evidence type="ECO:0000256" key="7">
    <source>
        <dbReference type="ARBA" id="ARBA00022692"/>
    </source>
</evidence>
<evidence type="ECO:0000256" key="12">
    <source>
        <dbReference type="ARBA" id="ARBA00022989"/>
    </source>
</evidence>
<keyword evidence="3" id="KW-0418">Kinase</keyword>
<evidence type="ECO:0000256" key="8">
    <source>
        <dbReference type="ARBA" id="ARBA00022729"/>
    </source>
</evidence>
<keyword evidence="3" id="KW-0723">Serine/threonine-protein kinase</keyword>
<dbReference type="Pfam" id="PF00069">
    <property type="entry name" value="Pkinase"/>
    <property type="match status" value="1"/>
</dbReference>
<evidence type="ECO:0000313" key="22">
    <source>
        <dbReference type="Proteomes" id="UP001652623"/>
    </source>
</evidence>
<dbReference type="InterPro" id="IPR000719">
    <property type="entry name" value="Prot_kinase_dom"/>
</dbReference>
<feature type="chain" id="PRO_5046530516" description="non-specific serine/threonine protein kinase" evidence="20">
    <location>
        <begin position="27"/>
        <end position="1084"/>
    </location>
</feature>
<accession>A0ABM3ZXT2</accession>
<comment type="subcellular location">
    <subcellularLocation>
        <location evidence="1">Membrane</location>
        <topology evidence="1">Single-pass type I membrane protein</topology>
    </subcellularLocation>
</comment>
<keyword evidence="7 19" id="KW-0812">Transmembrane</keyword>
<dbReference type="SUPFAM" id="SSF56112">
    <property type="entry name" value="Protein kinase-like (PK-like)"/>
    <property type="match status" value="1"/>
</dbReference>
<keyword evidence="10 18" id="KW-0547">Nucleotide-binding</keyword>
<evidence type="ECO:0000256" key="20">
    <source>
        <dbReference type="SAM" id="SignalP"/>
    </source>
</evidence>
<evidence type="ECO:0000256" key="19">
    <source>
        <dbReference type="SAM" id="Phobius"/>
    </source>
</evidence>
<sequence length="1084" mass="119753">MSSEPSLLHFTKFNFLLSFFLWLLSSQLIKFQVVAQTLNDDDVSASGIIAEKLDLKPPPRFADQYCNNTAAAYEAGVYCDCSYNSSTLCHIVAISLSNRGLTGIIPAEVANLTYLESLDLSNNKLYGGIPDELGTLTCLYIIDLSNNQLTGEIPRSLGNLNPYVSNSTRLFFLSGSSGFPSSFDDNDTHLCAAFKLDLSMNELEGPIPESLGNIEVNESLGAVDSLCSTFSIGLSYNRLSGGIPASLGTLKFLTSLELGENNLNGSLPATLGNLTSLSSLWLQSNNFTGPLPKSYGKLSGLQRFSISGNSLSGPFPDFITNWTSISTLLLYGNDFSGRIPPEIFNLSGLSDLMISGVLYSSFQFPPVSNLSDITNLVMRNCEITGAIPRYLFNVSSLKHLDLSFNNLAGDIPELLTNDLNLTYMSFANNKLNGRIPAWIGAAKWSQITDLSNNNFSKFDSELLRKNSENLNLFNCCNQPILPNMTNFWNQMKGKGCPKGKHMKYSLFINCGGEGTFIDGHQYDTDNETSQYFISPKGNWAYSNSGGFLSTSLNSSDFIKRAKCGISVADAPLYEKARLSPTSLKYYGVCLRKGRYNVTLHFAEIVYAEDDEHSSSMKRIFHVDIQGERQLTDFNIKESAGGPNKIVVKTNLTANVTDNGVLEIHLHWAGKGSTADLSPSSGNLRSRFSGPLISAITVTPEFKIEGKKLSPLEISMITLASIVFAALLLLALAWALGWFGKVELHEINVGQEKPVTLKQLKDATAKFSKEMEIGKGSSGTVYRAQLTPEYNVAVKRVFINSIEGINKTKSEFYNSLQKLAHDNLVQLFDVYVGKNMYLLIYEYMENRSLQDVLFGESKSKITLDWEARYNICLGIAKGLKYLHEEHPRGPGLKMVHRGIKPTNILLDGALKAKISDFGNSVLYAEDFQDNQFNKGVKEEASSGYVAPEYLMYGTISYKYDVYGYGVVILEIVCGRRNAEQKLNKDELEYLVDEVVVANSQGRLRGMVDKNLVGYDEKEAMTILKLAVRCINISTSFRPTMSEVVSVLTGEKTIDDIWKPDSTQNLCQNCLKSLREDDGVVELPRT</sequence>
<dbReference type="InterPro" id="IPR032675">
    <property type="entry name" value="LRR_dom_sf"/>
</dbReference>
<evidence type="ECO:0000256" key="4">
    <source>
        <dbReference type="ARBA" id="ARBA00022553"/>
    </source>
</evidence>
<feature type="binding site" evidence="18">
    <location>
        <position position="794"/>
    </location>
    <ligand>
        <name>ATP</name>
        <dbReference type="ChEBI" id="CHEBI:30616"/>
    </ligand>
</feature>
<evidence type="ECO:0000256" key="15">
    <source>
        <dbReference type="ARBA" id="ARBA00023180"/>
    </source>
</evidence>
<dbReference type="PANTHER" id="PTHR48006">
    <property type="entry name" value="LEUCINE-RICH REPEAT-CONTAINING PROTEIN DDB_G0281931-RELATED"/>
    <property type="match status" value="1"/>
</dbReference>
<proteinExistence type="predicted"/>
<dbReference type="Pfam" id="PF00560">
    <property type="entry name" value="LRR_1"/>
    <property type="match status" value="4"/>
</dbReference>
<dbReference type="Gene3D" id="1.10.510.10">
    <property type="entry name" value="Transferase(Phosphotransferase) domain 1"/>
    <property type="match status" value="1"/>
</dbReference>
<dbReference type="RefSeq" id="XP_060669287.1">
    <property type="nucleotide sequence ID" value="XM_060813304.1"/>
</dbReference>
<keyword evidence="6" id="KW-0808">Transferase</keyword>
<dbReference type="Gene3D" id="3.30.200.20">
    <property type="entry name" value="Phosphorylase Kinase, domain 1"/>
    <property type="match status" value="1"/>
</dbReference>
<dbReference type="PANTHER" id="PTHR48006:SF48">
    <property type="entry name" value="PROTEIN KINASE DOMAIN-CONTAINING PROTEIN"/>
    <property type="match status" value="1"/>
</dbReference>
<dbReference type="InterPro" id="IPR017441">
    <property type="entry name" value="Protein_kinase_ATP_BS"/>
</dbReference>
<evidence type="ECO:0000256" key="9">
    <source>
        <dbReference type="ARBA" id="ARBA00022737"/>
    </source>
</evidence>
<dbReference type="PROSITE" id="PS50011">
    <property type="entry name" value="PROTEIN_KINASE_DOM"/>
    <property type="match status" value="1"/>
</dbReference>
<dbReference type="Proteomes" id="UP001652623">
    <property type="component" value="Chromosome 1"/>
</dbReference>
<comment type="catalytic activity">
    <reaction evidence="17">
        <text>L-seryl-[protein] + ATP = O-phospho-L-seryl-[protein] + ADP + H(+)</text>
        <dbReference type="Rhea" id="RHEA:17989"/>
        <dbReference type="Rhea" id="RHEA-COMP:9863"/>
        <dbReference type="Rhea" id="RHEA-COMP:11604"/>
        <dbReference type="ChEBI" id="CHEBI:15378"/>
        <dbReference type="ChEBI" id="CHEBI:29999"/>
        <dbReference type="ChEBI" id="CHEBI:30616"/>
        <dbReference type="ChEBI" id="CHEBI:83421"/>
        <dbReference type="ChEBI" id="CHEBI:456216"/>
        <dbReference type="EC" id="2.7.11.1"/>
    </reaction>
</comment>
<dbReference type="InterPro" id="IPR051824">
    <property type="entry name" value="LRR_Rcpt-Like_S/T_Kinase"/>
</dbReference>